<gene>
    <name evidence="4" type="ORF">S01H1_44130</name>
</gene>
<dbReference type="Pfam" id="PF02623">
    <property type="entry name" value="FliW"/>
    <property type="match status" value="1"/>
</dbReference>
<evidence type="ECO:0000256" key="3">
    <source>
        <dbReference type="ARBA" id="ARBA00022845"/>
    </source>
</evidence>
<name>X0UH01_9ZZZZ</name>
<dbReference type="PANTHER" id="PTHR39190:SF1">
    <property type="entry name" value="FLAGELLAR ASSEMBLY FACTOR FLIW"/>
    <property type="match status" value="1"/>
</dbReference>
<dbReference type="SUPFAM" id="SSF141457">
    <property type="entry name" value="BH3618-like"/>
    <property type="match status" value="1"/>
</dbReference>
<evidence type="ECO:0000256" key="2">
    <source>
        <dbReference type="ARBA" id="ARBA00022795"/>
    </source>
</evidence>
<sequence length="124" mass="14115">LVEKEEFRPFLWLQSVEDPTVAFIVVNPLVFFPDYRIEVHSNELAELMISRPDRVETYVIITMPEDATRMSANLQGPILINTENNRAKQLVLVNSDYQVKHSIFDALEGADVPAVEAEEELVSV</sequence>
<dbReference type="InterPro" id="IPR024046">
    <property type="entry name" value="Flagellar_assmbl_FliW_dom_sf"/>
</dbReference>
<comment type="caution">
    <text evidence="4">The sequence shown here is derived from an EMBL/GenBank/DDBJ whole genome shotgun (WGS) entry which is preliminary data.</text>
</comment>
<protein>
    <recommendedName>
        <fullName evidence="5">Flagellar assembly factor FliW</fullName>
    </recommendedName>
</protein>
<keyword evidence="3" id="KW-0810">Translation regulation</keyword>
<feature type="non-terminal residue" evidence="4">
    <location>
        <position position="1"/>
    </location>
</feature>
<evidence type="ECO:0000256" key="1">
    <source>
        <dbReference type="ARBA" id="ARBA00022490"/>
    </source>
</evidence>
<keyword evidence="2" id="KW-1005">Bacterial flagellum biogenesis</keyword>
<dbReference type="GO" id="GO:0006417">
    <property type="term" value="P:regulation of translation"/>
    <property type="evidence" value="ECO:0007669"/>
    <property type="project" value="UniProtKB-KW"/>
</dbReference>
<dbReference type="EMBL" id="BARS01028139">
    <property type="protein sequence ID" value="GAG04969.1"/>
    <property type="molecule type" value="Genomic_DNA"/>
</dbReference>
<dbReference type="InterPro" id="IPR003775">
    <property type="entry name" value="Flagellar_assembly_factor_FliW"/>
</dbReference>
<evidence type="ECO:0000313" key="4">
    <source>
        <dbReference type="EMBL" id="GAG04969.1"/>
    </source>
</evidence>
<dbReference type="GO" id="GO:0044780">
    <property type="term" value="P:bacterial-type flagellum assembly"/>
    <property type="evidence" value="ECO:0007669"/>
    <property type="project" value="InterPro"/>
</dbReference>
<dbReference type="Gene3D" id="2.30.290.10">
    <property type="entry name" value="BH3618-like"/>
    <property type="match status" value="1"/>
</dbReference>
<evidence type="ECO:0008006" key="5">
    <source>
        <dbReference type="Google" id="ProtNLM"/>
    </source>
</evidence>
<keyword evidence="1" id="KW-0963">Cytoplasm</keyword>
<dbReference type="HAMAP" id="MF_01185">
    <property type="entry name" value="FliW"/>
    <property type="match status" value="1"/>
</dbReference>
<dbReference type="PANTHER" id="PTHR39190">
    <property type="entry name" value="FLAGELLAR ASSEMBLY FACTOR FLIW"/>
    <property type="match status" value="1"/>
</dbReference>
<organism evidence="4">
    <name type="scientific">marine sediment metagenome</name>
    <dbReference type="NCBI Taxonomy" id="412755"/>
    <lineage>
        <taxon>unclassified sequences</taxon>
        <taxon>metagenomes</taxon>
        <taxon>ecological metagenomes</taxon>
    </lineage>
</organism>
<dbReference type="AlphaFoldDB" id="X0UH01"/>
<accession>X0UH01</accession>
<reference evidence="4" key="1">
    <citation type="journal article" date="2014" name="Front. Microbiol.">
        <title>High frequency of phylogenetically diverse reductive dehalogenase-homologous genes in deep subseafloor sedimentary metagenomes.</title>
        <authorList>
            <person name="Kawai M."/>
            <person name="Futagami T."/>
            <person name="Toyoda A."/>
            <person name="Takaki Y."/>
            <person name="Nishi S."/>
            <person name="Hori S."/>
            <person name="Arai W."/>
            <person name="Tsubouchi T."/>
            <person name="Morono Y."/>
            <person name="Uchiyama I."/>
            <person name="Ito T."/>
            <person name="Fujiyama A."/>
            <person name="Inagaki F."/>
            <person name="Takami H."/>
        </authorList>
    </citation>
    <scope>NUCLEOTIDE SEQUENCE</scope>
    <source>
        <strain evidence="4">Expedition CK06-06</strain>
    </source>
</reference>
<proteinExistence type="inferred from homology"/>